<organism evidence="2 3">
    <name type="scientific">Thelohanellus kitauei</name>
    <name type="common">Myxosporean</name>
    <dbReference type="NCBI Taxonomy" id="669202"/>
    <lineage>
        <taxon>Eukaryota</taxon>
        <taxon>Metazoa</taxon>
        <taxon>Cnidaria</taxon>
        <taxon>Myxozoa</taxon>
        <taxon>Myxosporea</taxon>
        <taxon>Bivalvulida</taxon>
        <taxon>Platysporina</taxon>
        <taxon>Myxobolidae</taxon>
        <taxon>Thelohanellus</taxon>
    </lineage>
</organism>
<accession>A0A0C2N6P2</accession>
<dbReference type="AlphaFoldDB" id="A0A0C2N6P2"/>
<keyword evidence="1" id="KW-0472">Membrane</keyword>
<keyword evidence="3" id="KW-1185">Reference proteome</keyword>
<dbReference type="Proteomes" id="UP000031668">
    <property type="component" value="Unassembled WGS sequence"/>
</dbReference>
<keyword evidence="1" id="KW-0812">Transmembrane</keyword>
<evidence type="ECO:0000256" key="1">
    <source>
        <dbReference type="SAM" id="Phobius"/>
    </source>
</evidence>
<dbReference type="EMBL" id="JWZT01001512">
    <property type="protein sequence ID" value="KII71965.1"/>
    <property type="molecule type" value="Genomic_DNA"/>
</dbReference>
<gene>
    <name evidence="2" type="ORF">RF11_08498</name>
</gene>
<keyword evidence="1" id="KW-1133">Transmembrane helix</keyword>
<name>A0A0C2N6P2_THEKT</name>
<proteinExistence type="predicted"/>
<reference evidence="2 3" key="1">
    <citation type="journal article" date="2014" name="Genome Biol. Evol.">
        <title>The genome of the myxosporean Thelohanellus kitauei shows adaptations to nutrient acquisition within its fish host.</title>
        <authorList>
            <person name="Yang Y."/>
            <person name="Xiong J."/>
            <person name="Zhou Z."/>
            <person name="Huo F."/>
            <person name="Miao W."/>
            <person name="Ran C."/>
            <person name="Liu Y."/>
            <person name="Zhang J."/>
            <person name="Feng J."/>
            <person name="Wang M."/>
            <person name="Wang M."/>
            <person name="Wang L."/>
            <person name="Yao B."/>
        </authorList>
    </citation>
    <scope>NUCLEOTIDE SEQUENCE [LARGE SCALE GENOMIC DNA]</scope>
    <source>
        <strain evidence="2">Wuqing</strain>
    </source>
</reference>
<sequence>MGVVSENNISEECETIRKQLSCYIEYRPKECTGTLYSKNLLNSTNNIDHNFLIESSITCVGNNSTYQCEKQCMITLLSIKTGKTTKITEFVIRYQPTSKSVWGSGFLKLVNLILTTVLVIYLLFAFSRTSPEPSRKRAYYDTGNIYDDLSNTREAFTLNGVIPVPTSSFLSTDTQINPINKDKKDDYYGEAFVS</sequence>
<feature type="transmembrane region" description="Helical" evidence="1">
    <location>
        <begin position="106"/>
        <end position="127"/>
    </location>
</feature>
<evidence type="ECO:0000313" key="3">
    <source>
        <dbReference type="Proteomes" id="UP000031668"/>
    </source>
</evidence>
<evidence type="ECO:0000313" key="2">
    <source>
        <dbReference type="EMBL" id="KII71965.1"/>
    </source>
</evidence>
<comment type="caution">
    <text evidence="2">The sequence shown here is derived from an EMBL/GenBank/DDBJ whole genome shotgun (WGS) entry which is preliminary data.</text>
</comment>
<protein>
    <submittedName>
        <fullName evidence="2">Uncharacterized protein</fullName>
    </submittedName>
</protein>